<dbReference type="InterPro" id="IPR000014">
    <property type="entry name" value="PAS"/>
</dbReference>
<dbReference type="PANTHER" id="PTHR43156">
    <property type="entry name" value="STAGE II SPORULATION PROTEIN E-RELATED"/>
    <property type="match status" value="1"/>
</dbReference>
<feature type="coiled-coil region" evidence="2">
    <location>
        <begin position="131"/>
        <end position="162"/>
    </location>
</feature>
<dbReference type="SMART" id="SM00331">
    <property type="entry name" value="PP2C_SIG"/>
    <property type="match status" value="1"/>
</dbReference>
<feature type="domain" description="PPM-type phosphatase" evidence="4">
    <location>
        <begin position="181"/>
        <end position="393"/>
    </location>
</feature>
<dbReference type="PANTHER" id="PTHR43156:SF2">
    <property type="entry name" value="STAGE II SPORULATION PROTEIN E"/>
    <property type="match status" value="1"/>
</dbReference>
<evidence type="ECO:0000313" key="6">
    <source>
        <dbReference type="Proteomes" id="UP000325849"/>
    </source>
</evidence>
<name>A0A5N8VES0_9ACTN</name>
<keyword evidence="1" id="KW-0378">Hydrolase</keyword>
<proteinExistence type="predicted"/>
<dbReference type="OrthoDB" id="118142at2"/>
<dbReference type="Pfam" id="PF08448">
    <property type="entry name" value="PAS_4"/>
    <property type="match status" value="1"/>
</dbReference>
<sequence>MVLSPDLVLVDVNEAACRVTGRSREDLLGRYLFDAFPDNPADPDADGVRNLQASLHQVLRSKEPDTMAPMKYDIPVADRAGVFEERWWSAINTPVLGPDGQVEWILHRGVDMTAFILSQGRPREGTALSDAEAMEVELYARARELQRLNEELRRAHARERQIAVTLQEAMLHSPHLARHRDTAVRYLPAAGSLNVCGDWYEVVDLPENRFAVAVGDVVGHGLEAAAVMGMLRSALSVSVRAVEEPALALDALGLYARDVEGALATTVVQAVIDPHARRITYSSAGHLPPVLLHQDGTCVLLDQATDPPLGARPKHVPRLQADLSYRPGDTFVLYTDGLIERRGEDIDTGLQRLTDALARHARHSPERLADALLAYLGVSSGARDDIALIVLRL</sequence>
<dbReference type="AlphaFoldDB" id="A0A5N8VES0"/>
<dbReference type="Proteomes" id="UP000325849">
    <property type="component" value="Unassembled WGS sequence"/>
</dbReference>
<evidence type="ECO:0000259" key="3">
    <source>
        <dbReference type="PROSITE" id="PS50112"/>
    </source>
</evidence>
<evidence type="ECO:0000259" key="4">
    <source>
        <dbReference type="PROSITE" id="PS51746"/>
    </source>
</evidence>
<dbReference type="Gene3D" id="3.30.450.20">
    <property type="entry name" value="PAS domain"/>
    <property type="match status" value="1"/>
</dbReference>
<dbReference type="SUPFAM" id="SSF81606">
    <property type="entry name" value="PP2C-like"/>
    <property type="match status" value="1"/>
</dbReference>
<dbReference type="InterPro" id="IPR052016">
    <property type="entry name" value="Bact_Sigma-Reg"/>
</dbReference>
<dbReference type="InterPro" id="IPR013656">
    <property type="entry name" value="PAS_4"/>
</dbReference>
<feature type="domain" description="PAS" evidence="3">
    <location>
        <begin position="1"/>
        <end position="62"/>
    </location>
</feature>
<evidence type="ECO:0000256" key="2">
    <source>
        <dbReference type="SAM" id="Coils"/>
    </source>
</evidence>
<dbReference type="InterPro" id="IPR035965">
    <property type="entry name" value="PAS-like_dom_sf"/>
</dbReference>
<reference evidence="5 6" key="1">
    <citation type="submission" date="2019-07" db="EMBL/GenBank/DDBJ databases">
        <title>New species of Amycolatopsis and Streptomyces.</title>
        <authorList>
            <person name="Duangmal K."/>
            <person name="Teo W.F.A."/>
            <person name="Lipun K."/>
        </authorList>
    </citation>
    <scope>NUCLEOTIDE SEQUENCE [LARGE SCALE GENOMIC DNA]</scope>
    <source>
        <strain evidence="5 6">NBRC 109810</strain>
    </source>
</reference>
<dbReference type="Gene3D" id="3.60.40.10">
    <property type="entry name" value="PPM-type phosphatase domain"/>
    <property type="match status" value="1"/>
</dbReference>
<accession>A0A5N8VES0</accession>
<dbReference type="EMBL" id="VJZD01000079">
    <property type="protein sequence ID" value="MPY33549.1"/>
    <property type="molecule type" value="Genomic_DNA"/>
</dbReference>
<dbReference type="InterPro" id="IPR001932">
    <property type="entry name" value="PPM-type_phosphatase-like_dom"/>
</dbReference>
<dbReference type="PROSITE" id="PS51746">
    <property type="entry name" value="PPM_2"/>
    <property type="match status" value="1"/>
</dbReference>
<dbReference type="Pfam" id="PF07228">
    <property type="entry name" value="SpoIIE"/>
    <property type="match status" value="1"/>
</dbReference>
<keyword evidence="6" id="KW-1185">Reference proteome</keyword>
<dbReference type="InterPro" id="IPR036457">
    <property type="entry name" value="PPM-type-like_dom_sf"/>
</dbReference>
<organism evidence="5 6">
    <name type="scientific">Streptomyces adustus</name>
    <dbReference type="NCBI Taxonomy" id="1609272"/>
    <lineage>
        <taxon>Bacteria</taxon>
        <taxon>Bacillati</taxon>
        <taxon>Actinomycetota</taxon>
        <taxon>Actinomycetes</taxon>
        <taxon>Kitasatosporales</taxon>
        <taxon>Streptomycetaceae</taxon>
        <taxon>Streptomyces</taxon>
    </lineage>
</organism>
<dbReference type="CDD" id="cd00130">
    <property type="entry name" value="PAS"/>
    <property type="match status" value="1"/>
</dbReference>
<evidence type="ECO:0000256" key="1">
    <source>
        <dbReference type="ARBA" id="ARBA00022801"/>
    </source>
</evidence>
<dbReference type="PROSITE" id="PS50112">
    <property type="entry name" value="PAS"/>
    <property type="match status" value="1"/>
</dbReference>
<protein>
    <submittedName>
        <fullName evidence="5">SpoIIE family protein phosphatase</fullName>
    </submittedName>
</protein>
<keyword evidence="2" id="KW-0175">Coiled coil</keyword>
<comment type="caution">
    <text evidence="5">The sequence shown here is derived from an EMBL/GenBank/DDBJ whole genome shotgun (WGS) entry which is preliminary data.</text>
</comment>
<gene>
    <name evidence="5" type="ORF">FNH09_20550</name>
</gene>
<dbReference type="SUPFAM" id="SSF55785">
    <property type="entry name" value="PYP-like sensor domain (PAS domain)"/>
    <property type="match status" value="1"/>
</dbReference>
<dbReference type="GO" id="GO:0016791">
    <property type="term" value="F:phosphatase activity"/>
    <property type="evidence" value="ECO:0007669"/>
    <property type="project" value="TreeGrafter"/>
</dbReference>
<evidence type="ECO:0000313" key="5">
    <source>
        <dbReference type="EMBL" id="MPY33549.1"/>
    </source>
</evidence>